<evidence type="ECO:0000259" key="1">
    <source>
        <dbReference type="Pfam" id="PF12697"/>
    </source>
</evidence>
<protein>
    <submittedName>
        <fullName evidence="2">Alpha/beta fold hydrolase</fullName>
    </submittedName>
</protein>
<gene>
    <name evidence="2" type="ORF">ACFSCY_01275</name>
</gene>
<dbReference type="PANTHER" id="PTHR43194">
    <property type="entry name" value="HYDROLASE ALPHA/BETA FOLD FAMILY"/>
    <property type="match status" value="1"/>
</dbReference>
<keyword evidence="2" id="KW-0378">Hydrolase</keyword>
<dbReference type="GO" id="GO:0016787">
    <property type="term" value="F:hydrolase activity"/>
    <property type="evidence" value="ECO:0007669"/>
    <property type="project" value="UniProtKB-KW"/>
</dbReference>
<keyword evidence="3" id="KW-1185">Reference proteome</keyword>
<reference evidence="3" key="1">
    <citation type="journal article" date="2019" name="Int. J. Syst. Evol. Microbiol.">
        <title>The Global Catalogue of Microorganisms (GCM) 10K type strain sequencing project: providing services to taxonomists for standard genome sequencing and annotation.</title>
        <authorList>
            <consortium name="The Broad Institute Genomics Platform"/>
            <consortium name="The Broad Institute Genome Sequencing Center for Infectious Disease"/>
            <person name="Wu L."/>
            <person name="Ma J."/>
        </authorList>
    </citation>
    <scope>NUCLEOTIDE SEQUENCE [LARGE SCALE GENOMIC DNA]</scope>
    <source>
        <strain evidence="3">JCM 12165</strain>
    </source>
</reference>
<proteinExistence type="predicted"/>
<dbReference type="InterPro" id="IPR050228">
    <property type="entry name" value="Carboxylesterase_BioH"/>
</dbReference>
<dbReference type="Gene3D" id="3.40.50.1820">
    <property type="entry name" value="alpha/beta hydrolase"/>
    <property type="match status" value="1"/>
</dbReference>
<dbReference type="EMBL" id="JBHUCP010000001">
    <property type="protein sequence ID" value="MFD1528068.1"/>
    <property type="molecule type" value="Genomic_DNA"/>
</dbReference>
<dbReference type="InterPro" id="IPR029058">
    <property type="entry name" value="AB_hydrolase_fold"/>
</dbReference>
<sequence>MSDPREEPGMSVAVSRDGTSIAYQRAGVGPAVILVGGGLDDGSENAALVPELAQHFTVFNYARRGRGESGDTPPYAVEREIEDIEALITEAGGSAHLFGSSSGGALALEAVAAGLPVDRIAVYEVPYMSDDASVQGWAEYVDRLTAALAAGRRAEAVEQFMRLAGAAEEDIAGARSSSFWPGLMAIAPTLAYDAACMGGGRPPIDRLATITQPTLVATGGVADPHMGGLRPGFFDEAADAITAAVPKAERRIVEGQSHVAEPTVFASVLEPFFAE</sequence>
<name>A0ABW4FBF5_9PSEU</name>
<dbReference type="Pfam" id="PF12697">
    <property type="entry name" value="Abhydrolase_6"/>
    <property type="match status" value="1"/>
</dbReference>
<dbReference type="PANTHER" id="PTHR43194:SF2">
    <property type="entry name" value="PEROXISOMAL MEMBRANE PROTEIN LPX1"/>
    <property type="match status" value="1"/>
</dbReference>
<organism evidence="2 3">
    <name type="scientific">Pseudonocardia aurantiaca</name>
    <dbReference type="NCBI Taxonomy" id="75290"/>
    <lineage>
        <taxon>Bacteria</taxon>
        <taxon>Bacillati</taxon>
        <taxon>Actinomycetota</taxon>
        <taxon>Actinomycetes</taxon>
        <taxon>Pseudonocardiales</taxon>
        <taxon>Pseudonocardiaceae</taxon>
        <taxon>Pseudonocardia</taxon>
    </lineage>
</organism>
<dbReference type="InterPro" id="IPR000073">
    <property type="entry name" value="AB_hydrolase_1"/>
</dbReference>
<feature type="domain" description="AB hydrolase-1" evidence="1">
    <location>
        <begin position="45"/>
        <end position="266"/>
    </location>
</feature>
<dbReference type="SUPFAM" id="SSF53474">
    <property type="entry name" value="alpha/beta-Hydrolases"/>
    <property type="match status" value="1"/>
</dbReference>
<evidence type="ECO:0000313" key="2">
    <source>
        <dbReference type="EMBL" id="MFD1528068.1"/>
    </source>
</evidence>
<accession>A0ABW4FBF5</accession>
<dbReference type="RefSeq" id="WP_343972220.1">
    <property type="nucleotide sequence ID" value="NZ_BAAAJG010000003.1"/>
</dbReference>
<comment type="caution">
    <text evidence="2">The sequence shown here is derived from an EMBL/GenBank/DDBJ whole genome shotgun (WGS) entry which is preliminary data.</text>
</comment>
<evidence type="ECO:0000313" key="3">
    <source>
        <dbReference type="Proteomes" id="UP001597145"/>
    </source>
</evidence>
<dbReference type="Proteomes" id="UP001597145">
    <property type="component" value="Unassembled WGS sequence"/>
</dbReference>